<dbReference type="SUPFAM" id="SSF57501">
    <property type="entry name" value="Cystine-knot cytokines"/>
    <property type="match status" value="1"/>
</dbReference>
<gene>
    <name evidence="2" type="ORF">HOLleu_33428</name>
</gene>
<dbReference type="AlphaFoldDB" id="A0A9Q0YNL3"/>
<reference evidence="2" key="1">
    <citation type="submission" date="2021-10" db="EMBL/GenBank/DDBJ databases">
        <title>Tropical sea cucumber genome reveals ecological adaptation and Cuvierian tubules defense mechanism.</title>
        <authorList>
            <person name="Chen T."/>
        </authorList>
    </citation>
    <scope>NUCLEOTIDE SEQUENCE</scope>
    <source>
        <strain evidence="2">Nanhai2018</strain>
        <tissue evidence="2">Muscle</tissue>
    </source>
</reference>
<feature type="chain" id="PRO_5040400525" evidence="1">
    <location>
        <begin position="25"/>
        <end position="274"/>
    </location>
</feature>
<dbReference type="InterPro" id="IPR029034">
    <property type="entry name" value="Cystine-knot_cytokine"/>
</dbReference>
<keyword evidence="3" id="KW-1185">Reference proteome</keyword>
<protein>
    <submittedName>
        <fullName evidence="2">Uncharacterized protein</fullName>
    </submittedName>
</protein>
<dbReference type="Proteomes" id="UP001152320">
    <property type="component" value="Chromosome 17"/>
</dbReference>
<evidence type="ECO:0000313" key="3">
    <source>
        <dbReference type="Proteomes" id="UP001152320"/>
    </source>
</evidence>
<dbReference type="PANTHER" id="PTHR33995">
    <property type="entry name" value="PROTEIN CBG18546"/>
    <property type="match status" value="1"/>
</dbReference>
<dbReference type="PANTHER" id="PTHR33995:SF7">
    <property type="entry name" value="BURSICON SUBUNIT ALPHA-RELATED"/>
    <property type="match status" value="1"/>
</dbReference>
<dbReference type="EMBL" id="JAIZAY010000017">
    <property type="protein sequence ID" value="KAJ8025779.1"/>
    <property type="molecule type" value="Genomic_DNA"/>
</dbReference>
<name>A0A9Q0YNL3_HOLLE</name>
<feature type="signal peptide" evidence="1">
    <location>
        <begin position="1"/>
        <end position="24"/>
    </location>
</feature>
<evidence type="ECO:0000313" key="2">
    <source>
        <dbReference type="EMBL" id="KAJ8025779.1"/>
    </source>
</evidence>
<comment type="caution">
    <text evidence="2">The sequence shown here is derived from an EMBL/GenBank/DDBJ whole genome shotgun (WGS) entry which is preliminary data.</text>
</comment>
<proteinExistence type="predicted"/>
<evidence type="ECO:0000256" key="1">
    <source>
        <dbReference type="SAM" id="SignalP"/>
    </source>
</evidence>
<sequence>MEIQTPVVAILISLILSRWRTIEGVPLNSHRKLSDEIIELEYERTVKPSLNHLQNLLLEEFLEPVNTDTSSSISLDKKNDIFQQSSRDRPTSYSTEQLRQIVRSLSPKSQPMDILSSLKFEQEIINAVLRNQTHPLESRIPEDVKQALKQVFIIPEEAGLPRTIRSKRGTRTQQMYCEHRGQIYSGYLKLCKTCHVTTHFHDNYSPRSVSEIICGSNHGESEKTCLTGRGRCGERRLPITRYRQVGGVLQSYFQPIRVGCECELDPFSNLATLA</sequence>
<organism evidence="2 3">
    <name type="scientific">Holothuria leucospilota</name>
    <name type="common">Black long sea cucumber</name>
    <name type="synonym">Mertensiothuria leucospilota</name>
    <dbReference type="NCBI Taxonomy" id="206669"/>
    <lineage>
        <taxon>Eukaryota</taxon>
        <taxon>Metazoa</taxon>
        <taxon>Echinodermata</taxon>
        <taxon>Eleutherozoa</taxon>
        <taxon>Echinozoa</taxon>
        <taxon>Holothuroidea</taxon>
        <taxon>Aspidochirotacea</taxon>
        <taxon>Aspidochirotida</taxon>
        <taxon>Holothuriidae</taxon>
        <taxon>Holothuria</taxon>
    </lineage>
</organism>
<accession>A0A9Q0YNL3</accession>
<keyword evidence="1" id="KW-0732">Signal</keyword>